<sequence>MEAIIPTEIGEETLRIQQYEPGINNIGRRINLELLREVRDTASIRVEVYKRHMAKACNARVHQKSFQVGDLVWRRSDVQGNIEKLDTKWEGPYRVIKATGNVTYKLEKLDGKEIPQTGNASNLKKFYI</sequence>
<comment type="caution">
    <text evidence="1">The sequence shown here is derived from an EMBL/GenBank/DDBJ whole genome shotgun (WGS) entry which is preliminary data.</text>
</comment>
<dbReference type="PANTHER" id="PTHR48475">
    <property type="entry name" value="RIBONUCLEASE H"/>
    <property type="match status" value="1"/>
</dbReference>
<proteinExistence type="predicted"/>
<protein>
    <submittedName>
        <fullName evidence="1">Uncharacterized protein</fullName>
    </submittedName>
</protein>
<evidence type="ECO:0000313" key="1">
    <source>
        <dbReference type="EMBL" id="KAL0313979.1"/>
    </source>
</evidence>
<dbReference type="AlphaFoldDB" id="A0AAW2L4B4"/>
<reference evidence="1" key="1">
    <citation type="submission" date="2020-06" db="EMBL/GenBank/DDBJ databases">
        <authorList>
            <person name="Li T."/>
            <person name="Hu X."/>
            <person name="Zhang T."/>
            <person name="Song X."/>
            <person name="Zhang H."/>
            <person name="Dai N."/>
            <person name="Sheng W."/>
            <person name="Hou X."/>
            <person name="Wei L."/>
        </authorList>
    </citation>
    <scope>NUCLEOTIDE SEQUENCE</scope>
    <source>
        <strain evidence="1">G01</strain>
        <tissue evidence="1">Leaf</tissue>
    </source>
</reference>
<dbReference type="EMBL" id="JACGWK010000015">
    <property type="protein sequence ID" value="KAL0313979.1"/>
    <property type="molecule type" value="Genomic_DNA"/>
</dbReference>
<reference evidence="1" key="2">
    <citation type="journal article" date="2024" name="Plant">
        <title>Genomic evolution and insights into agronomic trait innovations of Sesamum species.</title>
        <authorList>
            <person name="Miao H."/>
            <person name="Wang L."/>
            <person name="Qu L."/>
            <person name="Liu H."/>
            <person name="Sun Y."/>
            <person name="Le M."/>
            <person name="Wang Q."/>
            <person name="Wei S."/>
            <person name="Zheng Y."/>
            <person name="Lin W."/>
            <person name="Duan Y."/>
            <person name="Cao H."/>
            <person name="Xiong S."/>
            <person name="Wang X."/>
            <person name="Wei L."/>
            <person name="Li C."/>
            <person name="Ma Q."/>
            <person name="Ju M."/>
            <person name="Zhao R."/>
            <person name="Li G."/>
            <person name="Mu C."/>
            <person name="Tian Q."/>
            <person name="Mei H."/>
            <person name="Zhang T."/>
            <person name="Gao T."/>
            <person name="Zhang H."/>
        </authorList>
    </citation>
    <scope>NUCLEOTIDE SEQUENCE</scope>
    <source>
        <strain evidence="1">G01</strain>
    </source>
</reference>
<gene>
    <name evidence="1" type="ORF">Sangu_2242300</name>
</gene>
<accession>A0AAW2L4B4</accession>
<organism evidence="1">
    <name type="scientific">Sesamum angustifolium</name>
    <dbReference type="NCBI Taxonomy" id="2727405"/>
    <lineage>
        <taxon>Eukaryota</taxon>
        <taxon>Viridiplantae</taxon>
        <taxon>Streptophyta</taxon>
        <taxon>Embryophyta</taxon>
        <taxon>Tracheophyta</taxon>
        <taxon>Spermatophyta</taxon>
        <taxon>Magnoliopsida</taxon>
        <taxon>eudicotyledons</taxon>
        <taxon>Gunneridae</taxon>
        <taxon>Pentapetalae</taxon>
        <taxon>asterids</taxon>
        <taxon>lamiids</taxon>
        <taxon>Lamiales</taxon>
        <taxon>Pedaliaceae</taxon>
        <taxon>Sesamum</taxon>
    </lineage>
</organism>
<name>A0AAW2L4B4_9LAMI</name>
<dbReference type="PANTHER" id="PTHR48475:SF2">
    <property type="entry name" value="RIBONUCLEASE H"/>
    <property type="match status" value="1"/>
</dbReference>